<sequence>MAGKKDDNKASASAQNAKSKGSKAKKKKWSKGKVKEKVNNDVFFTEETLDKCIKEIPKSKMITTSVIVDRLHVNGAIARRALRMLLEKDLIKPVAVHHKQSIYTRASH</sequence>
<evidence type="ECO:0000256" key="1">
    <source>
        <dbReference type="ARBA" id="ARBA00009106"/>
    </source>
</evidence>
<evidence type="ECO:0000256" key="3">
    <source>
        <dbReference type="ARBA" id="ARBA00023274"/>
    </source>
</evidence>
<dbReference type="AlphaFoldDB" id="A0A7S3CZG8"/>
<accession>A0A7S3CZG8</accession>
<proteinExistence type="inferred from homology"/>
<dbReference type="Gene3D" id="3.30.63.20">
    <property type="match status" value="1"/>
</dbReference>
<dbReference type="GO" id="GO:0005840">
    <property type="term" value="C:ribosome"/>
    <property type="evidence" value="ECO:0007669"/>
    <property type="project" value="UniProtKB-KW"/>
</dbReference>
<dbReference type="Pfam" id="PF03297">
    <property type="entry name" value="Ribosomal_S25"/>
    <property type="match status" value="1"/>
</dbReference>
<dbReference type="FunFam" id="3.30.63.20:FF:000001">
    <property type="entry name" value="40S ribosomal protein S25"/>
    <property type="match status" value="1"/>
</dbReference>
<feature type="compositionally biased region" description="Basic residues" evidence="5">
    <location>
        <begin position="20"/>
        <end position="32"/>
    </location>
</feature>
<evidence type="ECO:0000313" key="6">
    <source>
        <dbReference type="EMBL" id="CAE0241902.1"/>
    </source>
</evidence>
<reference evidence="6" key="1">
    <citation type="submission" date="2021-01" db="EMBL/GenBank/DDBJ databases">
        <authorList>
            <person name="Corre E."/>
            <person name="Pelletier E."/>
            <person name="Niang G."/>
            <person name="Scheremetjew M."/>
            <person name="Finn R."/>
            <person name="Kale V."/>
            <person name="Holt S."/>
            <person name="Cochrane G."/>
            <person name="Meng A."/>
            <person name="Brown T."/>
            <person name="Cohen L."/>
        </authorList>
    </citation>
    <scope>NUCLEOTIDE SEQUENCE</scope>
    <source>
        <strain evidence="6">NIES-2562</strain>
    </source>
</reference>
<evidence type="ECO:0000256" key="5">
    <source>
        <dbReference type="SAM" id="MobiDB-lite"/>
    </source>
</evidence>
<keyword evidence="3 4" id="KW-0687">Ribonucleoprotein</keyword>
<dbReference type="GO" id="GO:1990904">
    <property type="term" value="C:ribonucleoprotein complex"/>
    <property type="evidence" value="ECO:0007669"/>
    <property type="project" value="UniProtKB-KW"/>
</dbReference>
<evidence type="ECO:0000256" key="2">
    <source>
        <dbReference type="ARBA" id="ARBA00022980"/>
    </source>
</evidence>
<evidence type="ECO:0000256" key="4">
    <source>
        <dbReference type="RuleBase" id="RU366057"/>
    </source>
</evidence>
<comment type="similarity">
    <text evidence="1 4">Belongs to the eukaryotic ribosomal protein eS25 family.</text>
</comment>
<organism evidence="6">
    <name type="scientific">Palpitomonas bilix</name>
    <dbReference type="NCBI Taxonomy" id="652834"/>
    <lineage>
        <taxon>Eukaryota</taxon>
        <taxon>Eukaryota incertae sedis</taxon>
    </lineage>
</organism>
<feature type="region of interest" description="Disordered" evidence="5">
    <location>
        <begin position="1"/>
        <end position="33"/>
    </location>
</feature>
<dbReference type="PANTHER" id="PTHR12850">
    <property type="entry name" value="40S RIBOSOMAL PROTEIN S25"/>
    <property type="match status" value="1"/>
</dbReference>
<feature type="compositionally biased region" description="Low complexity" evidence="5">
    <location>
        <begin position="10"/>
        <end position="19"/>
    </location>
</feature>
<keyword evidence="2 4" id="KW-0689">Ribosomal protein</keyword>
<protein>
    <recommendedName>
        <fullName evidence="4">40S ribosomal protein S25</fullName>
    </recommendedName>
</protein>
<gene>
    <name evidence="6" type="ORF">PBIL07802_LOCUS4064</name>
</gene>
<dbReference type="EMBL" id="HBIB01006577">
    <property type="protein sequence ID" value="CAE0241902.1"/>
    <property type="molecule type" value="Transcribed_RNA"/>
</dbReference>
<dbReference type="InterPro" id="IPR004977">
    <property type="entry name" value="Ribosomal_eS25"/>
</dbReference>
<name>A0A7S3CZG8_9EUKA</name>